<dbReference type="AlphaFoldDB" id="A0A2I0T8D9"/>
<proteinExistence type="predicted"/>
<protein>
    <submittedName>
        <fullName evidence="2">Serine threonine-protein kinase chk1</fullName>
    </submittedName>
</protein>
<keyword evidence="3" id="KW-1185">Reference proteome</keyword>
<evidence type="ECO:0000313" key="3">
    <source>
        <dbReference type="Proteomes" id="UP000233556"/>
    </source>
</evidence>
<keyword evidence="2" id="KW-0808">Transferase</keyword>
<dbReference type="GO" id="GO:0016301">
    <property type="term" value="F:kinase activity"/>
    <property type="evidence" value="ECO:0007669"/>
    <property type="project" value="UniProtKB-KW"/>
</dbReference>
<evidence type="ECO:0000256" key="1">
    <source>
        <dbReference type="SAM" id="MobiDB-lite"/>
    </source>
</evidence>
<feature type="region of interest" description="Disordered" evidence="1">
    <location>
        <begin position="27"/>
        <end position="50"/>
    </location>
</feature>
<keyword evidence="2" id="KW-0418">Kinase</keyword>
<dbReference type="EMBL" id="KZ515492">
    <property type="protein sequence ID" value="PKU30070.1"/>
    <property type="molecule type" value="Genomic_DNA"/>
</dbReference>
<organism evidence="2 3">
    <name type="scientific">Limosa lapponica baueri</name>
    <dbReference type="NCBI Taxonomy" id="1758121"/>
    <lineage>
        <taxon>Eukaryota</taxon>
        <taxon>Metazoa</taxon>
        <taxon>Chordata</taxon>
        <taxon>Craniata</taxon>
        <taxon>Vertebrata</taxon>
        <taxon>Euteleostomi</taxon>
        <taxon>Archelosauria</taxon>
        <taxon>Archosauria</taxon>
        <taxon>Dinosauria</taxon>
        <taxon>Saurischia</taxon>
        <taxon>Theropoda</taxon>
        <taxon>Coelurosauria</taxon>
        <taxon>Aves</taxon>
        <taxon>Neognathae</taxon>
        <taxon>Neoaves</taxon>
        <taxon>Charadriiformes</taxon>
        <taxon>Scolopacidae</taxon>
        <taxon>Limosa</taxon>
    </lineage>
</organism>
<reference evidence="3" key="2">
    <citation type="submission" date="2017-12" db="EMBL/GenBank/DDBJ databases">
        <title>Genome sequence of the Bar-tailed Godwit (Limosa lapponica baueri).</title>
        <authorList>
            <person name="Lima N.C.B."/>
            <person name="Parody-Merino A.M."/>
            <person name="Battley P.F."/>
            <person name="Fidler A.E."/>
            <person name="Prosdocimi F."/>
        </authorList>
    </citation>
    <scope>NUCLEOTIDE SEQUENCE [LARGE SCALE GENOMIC DNA]</scope>
</reference>
<name>A0A2I0T8D9_LIMLA</name>
<reference evidence="3" key="1">
    <citation type="submission" date="2017-11" db="EMBL/GenBank/DDBJ databases">
        <authorList>
            <person name="Lima N.C."/>
            <person name="Parody-Merino A.M."/>
            <person name="Battley P.F."/>
            <person name="Fidler A.E."/>
            <person name="Prosdocimi F."/>
        </authorList>
    </citation>
    <scope>NUCLEOTIDE SEQUENCE [LARGE SCALE GENOMIC DNA]</scope>
</reference>
<sequence>MRRAADCPENIKKEICINKMLDHENVVSEEKSSYSTSQPEPGTGGTLWDSGAATSIDRLVQGISFSQPACPEHMLLNSQLLGTPGTSQGVQRCSLGPPYGRGFSGFAGFVSF</sequence>
<accession>A0A2I0T8D9</accession>
<evidence type="ECO:0000313" key="2">
    <source>
        <dbReference type="EMBL" id="PKU30070.1"/>
    </source>
</evidence>
<dbReference type="Proteomes" id="UP000233556">
    <property type="component" value="Unassembled WGS sequence"/>
</dbReference>
<gene>
    <name evidence="2" type="ORF">llap_19626</name>
</gene>
<dbReference type="OrthoDB" id="539158at2759"/>